<reference evidence="2 3" key="1">
    <citation type="journal article" date="2013" name="PLoS ONE">
        <title>Genomic analysis of Melioribacter roseus, facultatively anaerobic organotrophic bacterium representing a novel deep lineage within Bacteriodetes/Chlorobi group.</title>
        <authorList>
            <person name="Kadnikov V.V."/>
            <person name="Mardanov A.V."/>
            <person name="Podosokorskaya O.A."/>
            <person name="Gavrilov S.N."/>
            <person name="Kublanov I.V."/>
            <person name="Beletsky A.V."/>
            <person name="Bonch-Osmolovskaya E.A."/>
            <person name="Ravin N.V."/>
        </authorList>
    </citation>
    <scope>NUCLEOTIDE SEQUENCE [LARGE SCALE GENOMIC DNA]</scope>
    <source>
        <strain evidence="3">JCM 17771 / P3M-2</strain>
    </source>
</reference>
<evidence type="ECO:0000256" key="1">
    <source>
        <dbReference type="ARBA" id="ARBA00006479"/>
    </source>
</evidence>
<dbReference type="InterPro" id="IPR043129">
    <property type="entry name" value="ATPase_NBD"/>
</dbReference>
<dbReference type="Gene3D" id="1.10.10.10">
    <property type="entry name" value="Winged helix-like DNA-binding domain superfamily/Winged helix DNA-binding domain"/>
    <property type="match status" value="1"/>
</dbReference>
<dbReference type="InterPro" id="IPR036388">
    <property type="entry name" value="WH-like_DNA-bd_sf"/>
</dbReference>
<comment type="similarity">
    <text evidence="1">Belongs to the ROK (NagC/XylR) family.</text>
</comment>
<dbReference type="InterPro" id="IPR000600">
    <property type="entry name" value="ROK"/>
</dbReference>
<dbReference type="STRING" id="1191523.MROS_1595"/>
<dbReference type="HOGENOM" id="CLU_036604_13_5_10"/>
<protein>
    <submittedName>
        <fullName evidence="2">ROK family protein</fullName>
    </submittedName>
</protein>
<dbReference type="InterPro" id="IPR036390">
    <property type="entry name" value="WH_DNA-bd_sf"/>
</dbReference>
<evidence type="ECO:0000313" key="3">
    <source>
        <dbReference type="Proteomes" id="UP000009011"/>
    </source>
</evidence>
<dbReference type="Proteomes" id="UP000009011">
    <property type="component" value="Chromosome"/>
</dbReference>
<organism evidence="2 3">
    <name type="scientific">Melioribacter roseus (strain DSM 23840 / JCM 17771 / VKM B-2668 / P3M-2)</name>
    <dbReference type="NCBI Taxonomy" id="1191523"/>
    <lineage>
        <taxon>Bacteria</taxon>
        <taxon>Pseudomonadati</taxon>
        <taxon>Ignavibacteriota</taxon>
        <taxon>Ignavibacteria</taxon>
        <taxon>Ignavibacteriales</taxon>
        <taxon>Melioribacteraceae</taxon>
        <taxon>Melioribacter</taxon>
    </lineage>
</organism>
<dbReference type="eggNOG" id="COG1940">
    <property type="taxonomic scope" value="Bacteria"/>
</dbReference>
<gene>
    <name evidence="2" type="ordered locus">MROS_1595</name>
</gene>
<sequence length="393" mass="43504">MRSKKLISFHARVVKDINEQLVLKLIQENEIIASSDLAKITGMRPSTIFNILKELSAKSFVLFYGKGDSTSKGGKKPYMWTLNKDAAYVIGLDIEVGEMSLVVLNFKGELIYKRNIKIDTVNTVDELADGIITAINLAIDDNKLEHSKILGVGIAFAGIVDCRRGVVVMSSILPDLNFNLLEKLNVFPFKILLENNANAVAVGYKWKNNVKARKNYLTILIEIDKHVSGLGIGIVINGELYRGSSYCAGELYPHLPTLKEILASYRSRFPEGKILKNYMNSFDSIDIELVLQAAKEGDEIARLIFSKIGSIVGQTIAPAVSLLNPDMLILTGVVSELEEIIVDSVRKEIEMRVISITSNALDIVVDRYHQFSVAVGAASLVLENFFKLPVVKQ</sequence>
<dbReference type="SUPFAM" id="SSF46785">
    <property type="entry name" value="Winged helix' DNA-binding domain"/>
    <property type="match status" value="1"/>
</dbReference>
<dbReference type="OrthoDB" id="9810372at2"/>
<keyword evidence="3" id="KW-1185">Reference proteome</keyword>
<evidence type="ECO:0000313" key="2">
    <source>
        <dbReference type="EMBL" id="AFN74830.1"/>
    </source>
</evidence>
<name>I6Z6N8_MELRP</name>
<dbReference type="RefSeq" id="WP_014856264.1">
    <property type="nucleotide sequence ID" value="NC_018178.1"/>
</dbReference>
<dbReference type="PANTHER" id="PTHR18964:SF149">
    <property type="entry name" value="BIFUNCTIONAL UDP-N-ACETYLGLUCOSAMINE 2-EPIMERASE_N-ACETYLMANNOSAMINE KINASE"/>
    <property type="match status" value="1"/>
</dbReference>
<dbReference type="SUPFAM" id="SSF53067">
    <property type="entry name" value="Actin-like ATPase domain"/>
    <property type="match status" value="1"/>
</dbReference>
<dbReference type="EMBL" id="CP003557">
    <property type="protein sequence ID" value="AFN74830.1"/>
    <property type="molecule type" value="Genomic_DNA"/>
</dbReference>
<dbReference type="PANTHER" id="PTHR18964">
    <property type="entry name" value="ROK (REPRESSOR, ORF, KINASE) FAMILY"/>
    <property type="match status" value="1"/>
</dbReference>
<proteinExistence type="inferred from homology"/>
<accession>I6Z6N8</accession>
<dbReference type="KEGG" id="mro:MROS_1595"/>
<dbReference type="Pfam" id="PF00480">
    <property type="entry name" value="ROK"/>
    <property type="match status" value="2"/>
</dbReference>
<dbReference type="Gene3D" id="3.30.420.40">
    <property type="match status" value="2"/>
</dbReference>
<dbReference type="AlphaFoldDB" id="I6Z6N8"/>